<gene>
    <name evidence="10" type="ORF">C4K03_4752</name>
</gene>
<feature type="domain" description="Flagellar M-ring N-terminal" evidence="9">
    <location>
        <begin position="35"/>
        <end position="191"/>
    </location>
</feature>
<evidence type="ECO:0000256" key="2">
    <source>
        <dbReference type="ARBA" id="ARBA00009509"/>
    </source>
</evidence>
<dbReference type="InterPro" id="IPR003282">
    <property type="entry name" value="T3SS_SctJ"/>
</dbReference>
<evidence type="ECO:0000313" key="10">
    <source>
        <dbReference type="EMBL" id="AZE56890.1"/>
    </source>
</evidence>
<dbReference type="AlphaFoldDB" id="A0A3G7UC16"/>
<evidence type="ECO:0000256" key="7">
    <source>
        <dbReference type="ARBA" id="ARBA00023288"/>
    </source>
</evidence>
<name>A0A3G7UC16_9PSED</name>
<evidence type="ECO:0000256" key="1">
    <source>
        <dbReference type="ARBA" id="ARBA00004459"/>
    </source>
</evidence>
<feature type="transmembrane region" description="Helical" evidence="8">
    <location>
        <begin position="228"/>
        <end position="251"/>
    </location>
</feature>
<dbReference type="Pfam" id="PF01514">
    <property type="entry name" value="YscJ_FliF"/>
    <property type="match status" value="1"/>
</dbReference>
<evidence type="ECO:0000256" key="3">
    <source>
        <dbReference type="ARBA" id="ARBA00022729"/>
    </source>
</evidence>
<keyword evidence="4 8" id="KW-0472">Membrane</keyword>
<dbReference type="RefSeq" id="WP_124379082.1">
    <property type="nucleotide sequence ID" value="NZ_CP027754.1"/>
</dbReference>
<comment type="similarity">
    <text evidence="2 8">Belongs to the YscJ lipoprotein family.</text>
</comment>
<keyword evidence="7 8" id="KW-0449">Lipoprotein</keyword>
<proteinExistence type="inferred from homology"/>
<dbReference type="Gene3D" id="3.30.70.1530">
    <property type="entry name" value="Hypothetical protein rpa1041"/>
    <property type="match status" value="1"/>
</dbReference>
<dbReference type="PRINTS" id="PR01338">
    <property type="entry name" value="TYPE3OMKPROT"/>
</dbReference>
<dbReference type="NCBIfam" id="TIGR02544">
    <property type="entry name" value="III_secr_YscJ"/>
    <property type="match status" value="1"/>
</dbReference>
<evidence type="ECO:0000256" key="6">
    <source>
        <dbReference type="ARBA" id="ARBA00023237"/>
    </source>
</evidence>
<dbReference type="Proteomes" id="UP000268696">
    <property type="component" value="Chromosome"/>
</dbReference>
<organism evidence="10 11">
    <name type="scientific">Pseudomonas synxantha</name>
    <dbReference type="NCBI Taxonomy" id="47883"/>
    <lineage>
        <taxon>Bacteria</taxon>
        <taxon>Pseudomonadati</taxon>
        <taxon>Pseudomonadota</taxon>
        <taxon>Gammaproteobacteria</taxon>
        <taxon>Pseudomonadales</taxon>
        <taxon>Pseudomonadaceae</taxon>
        <taxon>Pseudomonas</taxon>
    </lineage>
</organism>
<dbReference type="GO" id="GO:0009306">
    <property type="term" value="P:protein secretion"/>
    <property type="evidence" value="ECO:0007669"/>
    <property type="project" value="InterPro"/>
</dbReference>
<feature type="transmembrane region" description="Helical" evidence="8">
    <location>
        <begin position="187"/>
        <end position="208"/>
    </location>
</feature>
<evidence type="ECO:0000259" key="9">
    <source>
        <dbReference type="Pfam" id="PF01514"/>
    </source>
</evidence>
<dbReference type="GO" id="GO:0009279">
    <property type="term" value="C:cell outer membrane"/>
    <property type="evidence" value="ECO:0007669"/>
    <property type="project" value="UniProtKB-SubCell"/>
</dbReference>
<keyword evidence="6 8" id="KW-0998">Cell outer membrane</keyword>
<evidence type="ECO:0000256" key="8">
    <source>
        <dbReference type="RuleBase" id="RU364102"/>
    </source>
</evidence>
<accession>A0A3G7UC16</accession>
<keyword evidence="5 8" id="KW-0564">Palmitate</keyword>
<evidence type="ECO:0000256" key="5">
    <source>
        <dbReference type="ARBA" id="ARBA00023139"/>
    </source>
</evidence>
<dbReference type="InterPro" id="IPR006182">
    <property type="entry name" value="FliF_N_dom"/>
</dbReference>
<dbReference type="PANTHER" id="PTHR30046:SF2">
    <property type="entry name" value="YOP PROTEINS TRANSLOCATION LIPOPROTEIN J"/>
    <property type="match status" value="1"/>
</dbReference>
<keyword evidence="8" id="KW-1133">Transmembrane helix</keyword>
<evidence type="ECO:0000313" key="11">
    <source>
        <dbReference type="Proteomes" id="UP000268696"/>
    </source>
</evidence>
<comment type="caution">
    <text evidence="8">Lacks conserved residue(s) required for the propagation of feature annotation.</text>
</comment>
<feature type="transmembrane region" description="Helical" evidence="8">
    <location>
        <begin position="16"/>
        <end position="39"/>
    </location>
</feature>
<dbReference type="Gene3D" id="3.30.300.30">
    <property type="match status" value="1"/>
</dbReference>
<evidence type="ECO:0000256" key="4">
    <source>
        <dbReference type="ARBA" id="ARBA00023136"/>
    </source>
</evidence>
<keyword evidence="3 8" id="KW-0732">Signal</keyword>
<dbReference type="InterPro" id="IPR043427">
    <property type="entry name" value="YscJ/FliF"/>
</dbReference>
<dbReference type="PANTHER" id="PTHR30046">
    <property type="entry name" value="FLAGELLAR M-RING PROTEIN"/>
    <property type="match status" value="1"/>
</dbReference>
<dbReference type="InterPro" id="IPR045851">
    <property type="entry name" value="AMP-bd_C_sf"/>
</dbReference>
<dbReference type="EMBL" id="CP027754">
    <property type="protein sequence ID" value="AZE56890.1"/>
    <property type="molecule type" value="Genomic_DNA"/>
</dbReference>
<comment type="subcellular location">
    <subcellularLocation>
        <location evidence="1">Cell outer membrane</location>
        <topology evidence="1">Lipid-anchor</topology>
    </subcellularLocation>
</comment>
<dbReference type="PROSITE" id="PS51257">
    <property type="entry name" value="PROKAR_LIPOPROTEIN"/>
    <property type="match status" value="1"/>
</dbReference>
<keyword evidence="8" id="KW-0812">Transmembrane</keyword>
<protein>
    <recommendedName>
        <fullName evidence="8">Lipoprotein</fullName>
    </recommendedName>
</protein>
<reference evidence="10 11" key="1">
    <citation type="submission" date="2018-03" db="EMBL/GenBank/DDBJ databases">
        <title>Diversity of phytobeneficial traits revealed by whole-genome analysis of worldwide-isolated phenazine-producing Pseudomonas spp.</title>
        <authorList>
            <person name="Biessy A."/>
            <person name="Novinscak A."/>
            <person name="Blom J."/>
            <person name="Leger G."/>
            <person name="Thomashow L.S."/>
            <person name="Cazorla F.M."/>
            <person name="Josic D."/>
            <person name="Filion M."/>
        </authorList>
    </citation>
    <scope>NUCLEOTIDE SEQUENCE [LARGE SCALE GENOMIC DNA]</scope>
    <source>
        <strain evidence="10 11">30B</strain>
    </source>
</reference>
<sequence length="266" mass="29712">MHWRNSQVFNNLNPYWLRYLCVLWVLGLTACGEQIPLYAGLAERQANEMVTELASQQIDSYKTTHKDGTTVSVSRENFAFAMRTLNSKGLPSQIRSNLGQVFRKESLVSTPLEERARYIHALSQELETTLTQIEGVTVARVHVVLAERVAPGQPVMPASAAVFIKHTSQVEPDVLRPRVQRMVASSIPGLGALANSISVVLVPAARIVEPPHLVSWGPFELTDAQIGLWRRVILGLLGFTALSAIGIFAHWKRREYMFQQQQITQS</sequence>